<dbReference type="GO" id="GO:0030288">
    <property type="term" value="C:outer membrane-bounded periplasmic space"/>
    <property type="evidence" value="ECO:0007669"/>
    <property type="project" value="TreeGrafter"/>
</dbReference>
<keyword evidence="5" id="KW-0328">Glycosyltransferase</keyword>
<evidence type="ECO:0000256" key="6">
    <source>
        <dbReference type="ARBA" id="ARBA00022679"/>
    </source>
</evidence>
<accession>A0A8J3VJZ3</accession>
<feature type="compositionally biased region" description="Gly residues" evidence="14">
    <location>
        <begin position="799"/>
        <end position="819"/>
    </location>
</feature>
<dbReference type="SUPFAM" id="SSF56601">
    <property type="entry name" value="beta-lactamase/transpeptidase-like"/>
    <property type="match status" value="1"/>
</dbReference>
<dbReference type="InterPro" id="IPR001460">
    <property type="entry name" value="PCN-bd_Tpept"/>
</dbReference>
<evidence type="ECO:0000256" key="12">
    <source>
        <dbReference type="ARBA" id="ARBA00034000"/>
    </source>
</evidence>
<comment type="catalytic activity">
    <reaction evidence="12">
        <text>Preferential cleavage: (Ac)2-L-Lys-D-Ala-|-D-Ala. Also transpeptidation of peptidyl-alanyl moieties that are N-acyl substituents of D-alanine.</text>
        <dbReference type="EC" id="3.4.16.4"/>
    </reaction>
</comment>
<comment type="catalytic activity">
    <reaction evidence="13">
        <text>[GlcNAc-(1-&gt;4)-Mur2Ac(oyl-L-Ala-gamma-D-Glu-L-Lys-D-Ala-D-Ala)](n)-di-trans,octa-cis-undecaprenyl diphosphate + beta-D-GlcNAc-(1-&gt;4)-Mur2Ac(oyl-L-Ala-gamma-D-Glu-L-Lys-D-Ala-D-Ala)-di-trans,octa-cis-undecaprenyl diphosphate = [GlcNAc-(1-&gt;4)-Mur2Ac(oyl-L-Ala-gamma-D-Glu-L-Lys-D-Ala-D-Ala)](n+1)-di-trans,octa-cis-undecaprenyl diphosphate + di-trans,octa-cis-undecaprenyl diphosphate + H(+)</text>
        <dbReference type="Rhea" id="RHEA:23708"/>
        <dbReference type="Rhea" id="RHEA-COMP:9602"/>
        <dbReference type="Rhea" id="RHEA-COMP:9603"/>
        <dbReference type="ChEBI" id="CHEBI:15378"/>
        <dbReference type="ChEBI" id="CHEBI:58405"/>
        <dbReference type="ChEBI" id="CHEBI:60033"/>
        <dbReference type="ChEBI" id="CHEBI:78435"/>
        <dbReference type="EC" id="2.4.99.28"/>
    </reaction>
</comment>
<feature type="region of interest" description="Disordered" evidence="14">
    <location>
        <begin position="529"/>
        <end position="548"/>
    </location>
</feature>
<evidence type="ECO:0000256" key="3">
    <source>
        <dbReference type="ARBA" id="ARBA00022645"/>
    </source>
</evidence>
<evidence type="ECO:0000256" key="13">
    <source>
        <dbReference type="ARBA" id="ARBA00049902"/>
    </source>
</evidence>
<proteinExistence type="inferred from homology"/>
<evidence type="ECO:0000313" key="16">
    <source>
        <dbReference type="EMBL" id="GIH08997.1"/>
    </source>
</evidence>
<keyword evidence="9" id="KW-0573">Peptidoglycan synthesis</keyword>
<keyword evidence="7" id="KW-0378">Hydrolase</keyword>
<dbReference type="Gene3D" id="1.10.3810.10">
    <property type="entry name" value="Biosynthetic peptidoglycan transglycosylase-like"/>
    <property type="match status" value="1"/>
</dbReference>
<feature type="region of interest" description="Disordered" evidence="14">
    <location>
        <begin position="796"/>
        <end position="844"/>
    </location>
</feature>
<dbReference type="FunFam" id="1.10.3810.10:FF:000001">
    <property type="entry name" value="Penicillin-binding protein 1A"/>
    <property type="match status" value="1"/>
</dbReference>
<dbReference type="InterPro" id="IPR001264">
    <property type="entry name" value="Glyco_trans_51"/>
</dbReference>
<dbReference type="GO" id="GO:0008955">
    <property type="term" value="F:peptidoglycan glycosyltransferase activity"/>
    <property type="evidence" value="ECO:0007669"/>
    <property type="project" value="UniProtKB-EC"/>
</dbReference>
<feature type="domain" description="PASTA" evidence="15">
    <location>
        <begin position="735"/>
        <end position="800"/>
    </location>
</feature>
<keyword evidence="8" id="KW-0133">Cell shape</keyword>
<dbReference type="PANTHER" id="PTHR32282">
    <property type="entry name" value="BINDING PROTEIN TRANSPEPTIDASE, PUTATIVE-RELATED"/>
    <property type="match status" value="1"/>
</dbReference>
<protein>
    <submittedName>
        <fullName evidence="16">Carboxypeptidase</fullName>
    </submittedName>
</protein>
<dbReference type="InterPro" id="IPR023346">
    <property type="entry name" value="Lysozyme-like_dom_sf"/>
</dbReference>
<feature type="region of interest" description="Disordered" evidence="14">
    <location>
        <begin position="386"/>
        <end position="410"/>
    </location>
</feature>
<dbReference type="InterPro" id="IPR012338">
    <property type="entry name" value="Beta-lactam/transpept-like"/>
</dbReference>
<evidence type="ECO:0000256" key="1">
    <source>
        <dbReference type="ARBA" id="ARBA00007090"/>
    </source>
</evidence>
<dbReference type="Gene3D" id="3.30.10.20">
    <property type="match status" value="1"/>
</dbReference>
<dbReference type="InterPro" id="IPR005543">
    <property type="entry name" value="PASTA_dom"/>
</dbReference>
<dbReference type="GO" id="GO:0071555">
    <property type="term" value="P:cell wall organization"/>
    <property type="evidence" value="ECO:0007669"/>
    <property type="project" value="UniProtKB-KW"/>
</dbReference>
<keyword evidence="4" id="KW-0645">Protease</keyword>
<dbReference type="InterPro" id="IPR050396">
    <property type="entry name" value="Glycosyltr_51/Transpeptidase"/>
</dbReference>
<dbReference type="Gene3D" id="3.40.710.10">
    <property type="entry name" value="DD-peptidase/beta-lactamase superfamily"/>
    <property type="match status" value="1"/>
</dbReference>
<keyword evidence="3 16" id="KW-0121">Carboxypeptidase</keyword>
<dbReference type="Pfam" id="PF00905">
    <property type="entry name" value="Transpeptidase"/>
    <property type="match status" value="1"/>
</dbReference>
<dbReference type="GO" id="GO:0009252">
    <property type="term" value="P:peptidoglycan biosynthetic process"/>
    <property type="evidence" value="ECO:0007669"/>
    <property type="project" value="UniProtKB-KW"/>
</dbReference>
<evidence type="ECO:0000313" key="17">
    <source>
        <dbReference type="Proteomes" id="UP000612899"/>
    </source>
</evidence>
<dbReference type="EMBL" id="BONY01000059">
    <property type="protein sequence ID" value="GIH08997.1"/>
    <property type="molecule type" value="Genomic_DNA"/>
</dbReference>
<dbReference type="GO" id="GO:0009002">
    <property type="term" value="F:serine-type D-Ala-D-Ala carboxypeptidase activity"/>
    <property type="evidence" value="ECO:0007669"/>
    <property type="project" value="UniProtKB-EC"/>
</dbReference>
<comment type="similarity">
    <text evidence="1">In the C-terminal section; belongs to the transpeptidase family.</text>
</comment>
<evidence type="ECO:0000256" key="2">
    <source>
        <dbReference type="ARBA" id="ARBA00007739"/>
    </source>
</evidence>
<feature type="compositionally biased region" description="Basic and acidic residues" evidence="14">
    <location>
        <begin position="531"/>
        <end position="545"/>
    </location>
</feature>
<dbReference type="PANTHER" id="PTHR32282:SF33">
    <property type="entry name" value="PEPTIDOGLYCAN GLYCOSYLTRANSFERASE"/>
    <property type="match status" value="1"/>
</dbReference>
<evidence type="ECO:0000256" key="7">
    <source>
        <dbReference type="ARBA" id="ARBA00022801"/>
    </source>
</evidence>
<gene>
    <name evidence="16" type="ORF">Rhe02_70640</name>
</gene>
<evidence type="ECO:0000256" key="5">
    <source>
        <dbReference type="ARBA" id="ARBA00022676"/>
    </source>
</evidence>
<keyword evidence="6" id="KW-0808">Transferase</keyword>
<evidence type="ECO:0000259" key="15">
    <source>
        <dbReference type="PROSITE" id="PS51178"/>
    </source>
</evidence>
<evidence type="ECO:0000256" key="10">
    <source>
        <dbReference type="ARBA" id="ARBA00023268"/>
    </source>
</evidence>
<dbReference type="InterPro" id="IPR036950">
    <property type="entry name" value="PBP_transglycosylase"/>
</dbReference>
<dbReference type="Proteomes" id="UP000612899">
    <property type="component" value="Unassembled WGS sequence"/>
</dbReference>
<organism evidence="16 17">
    <name type="scientific">Rhizocola hellebori</name>
    <dbReference type="NCBI Taxonomy" id="1392758"/>
    <lineage>
        <taxon>Bacteria</taxon>
        <taxon>Bacillati</taxon>
        <taxon>Actinomycetota</taxon>
        <taxon>Actinomycetes</taxon>
        <taxon>Micromonosporales</taxon>
        <taxon>Micromonosporaceae</taxon>
        <taxon>Rhizocola</taxon>
    </lineage>
</organism>
<evidence type="ECO:0000256" key="4">
    <source>
        <dbReference type="ARBA" id="ARBA00022670"/>
    </source>
</evidence>
<dbReference type="PROSITE" id="PS51178">
    <property type="entry name" value="PASTA"/>
    <property type="match status" value="1"/>
</dbReference>
<reference evidence="16" key="1">
    <citation type="submission" date="2021-01" db="EMBL/GenBank/DDBJ databases">
        <title>Whole genome shotgun sequence of Rhizocola hellebori NBRC 109834.</title>
        <authorList>
            <person name="Komaki H."/>
            <person name="Tamura T."/>
        </authorList>
    </citation>
    <scope>NUCLEOTIDE SEQUENCE</scope>
    <source>
        <strain evidence="16">NBRC 109834</strain>
    </source>
</reference>
<dbReference type="Pfam" id="PF00912">
    <property type="entry name" value="Transgly"/>
    <property type="match status" value="1"/>
</dbReference>
<comment type="caution">
    <text evidence="16">The sequence shown here is derived from an EMBL/GenBank/DDBJ whole genome shotgun (WGS) entry which is preliminary data.</text>
</comment>
<dbReference type="GO" id="GO:0008658">
    <property type="term" value="F:penicillin binding"/>
    <property type="evidence" value="ECO:0007669"/>
    <property type="project" value="InterPro"/>
</dbReference>
<evidence type="ECO:0000256" key="11">
    <source>
        <dbReference type="ARBA" id="ARBA00023316"/>
    </source>
</evidence>
<dbReference type="AlphaFoldDB" id="A0A8J3VJZ3"/>
<sequence length="844" mass="90746">MAVTLMRKSDNGLFANTASLLICGVLAGVVVAAAAFPLVALSGLAAKASGEAFGQLPDELTVKRTPQISYVYASDDKTLLATMYDENRRDLSLAEIPLVVQRAMLAAEDQKFYQHNGVDLKGFARAFIANKTSGEVEQGASTITMQLVRMSLTFTSSPNDVITATEDTNTRKLREIRYAIALEQRMTKDQILENYLNTAYFGLRSYGIYAASQVYFNKEPKALSLSQTAFLVGLVKFPGDLDQAGGQERATVRRDYILTEMQELGNITPEEATAAKAEKLEVVRNETPNGCVQTTVAHWGFFCDFFERWWHQQEVFGATKYDRERQLRAGGYRIVSSLDINTQDAMHRNVIKQYPINAQTPEALMLAGVEPGTGKVRAMAVNRNFKLDDPKNPQNGPHTNPIARKDGIRGSYPNTTNPLLSTDPEFQGYRPGSVMKIYTLVAALEKGLPLDYTINTQARAVSKYRHRFEPNCNGWWCPPNSAGTPIGPHSMWTAFGYSVNTYFVPLFDTVGGKQVMDVAHRMGLTFYDIPDDPKDRPGERTKDDDYANSTGSIANVWSPFTLGISTHPPVQIANTFATLAADGLYCEPIPVESIANHKGEKLSVADPRCKQNFDPEVARAAIDAARCPVGDKSFFGKCTGATARASATIIGKPIAGKTGTSDKKQSSTLTITTKQLAVSGFLTDPDWPDTTEEMPHNPERGKGGVNPAVQYTMAEAMKDKPAIQFTKPTDKMAFGNQIAIPAVTCMGIPEATAVLKGAGFKVEVDNRAPQPSACPAGTAAGTSPAGKTIKGGVVVIQVSGGGGGPGPGGGGGGGGGGPGKPTRPTKPPGTTCPPFCLPNAPDDE</sequence>
<dbReference type="GO" id="GO:0006508">
    <property type="term" value="P:proteolysis"/>
    <property type="evidence" value="ECO:0007669"/>
    <property type="project" value="UniProtKB-KW"/>
</dbReference>
<name>A0A8J3VJZ3_9ACTN</name>
<comment type="similarity">
    <text evidence="2">In the N-terminal section; belongs to the glycosyltransferase 51 family.</text>
</comment>
<keyword evidence="17" id="KW-1185">Reference proteome</keyword>
<evidence type="ECO:0000256" key="14">
    <source>
        <dbReference type="SAM" id="MobiDB-lite"/>
    </source>
</evidence>
<keyword evidence="10" id="KW-0511">Multifunctional enzyme</keyword>
<keyword evidence="11" id="KW-0961">Cell wall biogenesis/degradation</keyword>
<evidence type="ECO:0000256" key="9">
    <source>
        <dbReference type="ARBA" id="ARBA00022984"/>
    </source>
</evidence>
<evidence type="ECO:0000256" key="8">
    <source>
        <dbReference type="ARBA" id="ARBA00022960"/>
    </source>
</evidence>
<dbReference type="SUPFAM" id="SSF53955">
    <property type="entry name" value="Lysozyme-like"/>
    <property type="match status" value="1"/>
</dbReference>
<dbReference type="GO" id="GO:0008360">
    <property type="term" value="P:regulation of cell shape"/>
    <property type="evidence" value="ECO:0007669"/>
    <property type="project" value="UniProtKB-KW"/>
</dbReference>